<dbReference type="EMBL" id="JAPVEB010000008">
    <property type="protein sequence ID" value="KAJ5260438.1"/>
    <property type="molecule type" value="Genomic_DNA"/>
</dbReference>
<reference evidence="1 2" key="1">
    <citation type="journal article" date="2023" name="IMA Fungus">
        <title>Comparative genomic study of the Penicillium genus elucidates a diverse pangenome and 15 lateral gene transfer events.</title>
        <authorList>
            <person name="Petersen C."/>
            <person name="Sorensen T."/>
            <person name="Nielsen M.R."/>
            <person name="Sondergaard T.E."/>
            <person name="Sorensen J.L."/>
            <person name="Fitzpatrick D.A."/>
            <person name="Frisvad J.C."/>
            <person name="Nielsen K.L."/>
        </authorList>
    </citation>
    <scope>NUCLEOTIDE SEQUENCE [LARGE SCALE GENOMIC DNA]</scope>
    <source>
        <strain evidence="1 2">IBT 3361</strain>
    </source>
</reference>
<gene>
    <name evidence="1" type="ORF">N7505_009819</name>
</gene>
<proteinExistence type="predicted"/>
<organism evidence="1 2">
    <name type="scientific">Penicillium chrysogenum</name>
    <name type="common">Penicillium notatum</name>
    <dbReference type="NCBI Taxonomy" id="5076"/>
    <lineage>
        <taxon>Eukaryota</taxon>
        <taxon>Fungi</taxon>
        <taxon>Dikarya</taxon>
        <taxon>Ascomycota</taxon>
        <taxon>Pezizomycotina</taxon>
        <taxon>Eurotiomycetes</taxon>
        <taxon>Eurotiomycetidae</taxon>
        <taxon>Eurotiales</taxon>
        <taxon>Aspergillaceae</taxon>
        <taxon>Penicillium</taxon>
        <taxon>Penicillium chrysogenum species complex</taxon>
    </lineage>
</organism>
<evidence type="ECO:0000313" key="2">
    <source>
        <dbReference type="Proteomes" id="UP001220256"/>
    </source>
</evidence>
<evidence type="ECO:0000313" key="1">
    <source>
        <dbReference type="EMBL" id="KAJ5260438.1"/>
    </source>
</evidence>
<accession>A0ABQ8W916</accession>
<comment type="caution">
    <text evidence="1">The sequence shown here is derived from an EMBL/GenBank/DDBJ whole genome shotgun (WGS) entry which is preliminary data.</text>
</comment>
<sequence>MRAGEPLIAPSMAENNDVKMENHHVKLPITNNDRTPGNMHELGLTHSWMESALDPMMPPAN</sequence>
<keyword evidence="2" id="KW-1185">Reference proteome</keyword>
<protein>
    <submittedName>
        <fullName evidence="1">Uncharacterized protein</fullName>
    </submittedName>
</protein>
<name>A0ABQ8W916_PENCH</name>
<dbReference type="Proteomes" id="UP001220256">
    <property type="component" value="Unassembled WGS sequence"/>
</dbReference>